<name>A0A9W9Z656_9CNID</name>
<sequence length="55" mass="6307">MEYHGGQQESAVSHGRTIDSELANVSHVDKVMGRMDRYLEDKEHHNNQDFHTDGP</sequence>
<dbReference type="AlphaFoldDB" id="A0A9W9Z656"/>
<organism evidence="2 3">
    <name type="scientific">Desmophyllum pertusum</name>
    <dbReference type="NCBI Taxonomy" id="174260"/>
    <lineage>
        <taxon>Eukaryota</taxon>
        <taxon>Metazoa</taxon>
        <taxon>Cnidaria</taxon>
        <taxon>Anthozoa</taxon>
        <taxon>Hexacorallia</taxon>
        <taxon>Scleractinia</taxon>
        <taxon>Caryophylliina</taxon>
        <taxon>Caryophylliidae</taxon>
        <taxon>Desmophyllum</taxon>
    </lineage>
</organism>
<reference evidence="2" key="1">
    <citation type="submission" date="2023-01" db="EMBL/GenBank/DDBJ databases">
        <title>Genome assembly of the deep-sea coral Lophelia pertusa.</title>
        <authorList>
            <person name="Herrera S."/>
            <person name="Cordes E."/>
        </authorList>
    </citation>
    <scope>NUCLEOTIDE SEQUENCE</scope>
    <source>
        <strain evidence="2">USNM1676648</strain>
        <tissue evidence="2">Polyp</tissue>
    </source>
</reference>
<accession>A0A9W9Z656</accession>
<dbReference type="EMBL" id="MU826826">
    <property type="protein sequence ID" value="KAJ7375124.1"/>
    <property type="molecule type" value="Genomic_DNA"/>
</dbReference>
<evidence type="ECO:0000313" key="3">
    <source>
        <dbReference type="Proteomes" id="UP001163046"/>
    </source>
</evidence>
<dbReference type="Proteomes" id="UP001163046">
    <property type="component" value="Unassembled WGS sequence"/>
</dbReference>
<evidence type="ECO:0000256" key="1">
    <source>
        <dbReference type="SAM" id="MobiDB-lite"/>
    </source>
</evidence>
<gene>
    <name evidence="2" type="ORF">OS493_001862</name>
</gene>
<feature type="region of interest" description="Disordered" evidence="1">
    <location>
        <begin position="1"/>
        <end position="24"/>
    </location>
</feature>
<keyword evidence="3" id="KW-1185">Reference proteome</keyword>
<evidence type="ECO:0000313" key="2">
    <source>
        <dbReference type="EMBL" id="KAJ7375124.1"/>
    </source>
</evidence>
<comment type="caution">
    <text evidence="2">The sequence shown here is derived from an EMBL/GenBank/DDBJ whole genome shotgun (WGS) entry which is preliminary data.</text>
</comment>
<protein>
    <submittedName>
        <fullName evidence="2">Uncharacterized protein</fullName>
    </submittedName>
</protein>
<proteinExistence type="predicted"/>